<dbReference type="GeneID" id="36586294"/>
<gene>
    <name evidence="1" type="ORF">K444DRAFT_592</name>
</gene>
<dbReference type="Proteomes" id="UP000235371">
    <property type="component" value="Unassembled WGS sequence"/>
</dbReference>
<dbReference type="InParanoid" id="A0A2J6TUY8"/>
<evidence type="ECO:0000313" key="1">
    <source>
        <dbReference type="EMBL" id="PMD66843.1"/>
    </source>
</evidence>
<sequence length="162" mass="17494">MLQARAEMRYLLALSLPRSDHSQCSAVSSPQTALNRSVTCAVMFAAQLSDVSRPNQHAQPVTLGLPVLRTLVALLASFSQISLANLSTPATQGTRDLGTRPYALVSLLFYSGPSPNQFIRRLKNWAWVALEPNGSGQAICVLWAVYTPADLAPKCSGEPPSW</sequence>
<keyword evidence="2" id="KW-1185">Reference proteome</keyword>
<organism evidence="1 2">
    <name type="scientific">Hyaloscypha bicolor E</name>
    <dbReference type="NCBI Taxonomy" id="1095630"/>
    <lineage>
        <taxon>Eukaryota</taxon>
        <taxon>Fungi</taxon>
        <taxon>Dikarya</taxon>
        <taxon>Ascomycota</taxon>
        <taxon>Pezizomycotina</taxon>
        <taxon>Leotiomycetes</taxon>
        <taxon>Helotiales</taxon>
        <taxon>Hyaloscyphaceae</taxon>
        <taxon>Hyaloscypha</taxon>
        <taxon>Hyaloscypha bicolor</taxon>
    </lineage>
</organism>
<evidence type="ECO:0000313" key="2">
    <source>
        <dbReference type="Proteomes" id="UP000235371"/>
    </source>
</evidence>
<reference evidence="1 2" key="1">
    <citation type="submission" date="2016-04" db="EMBL/GenBank/DDBJ databases">
        <title>A degradative enzymes factory behind the ericoid mycorrhizal symbiosis.</title>
        <authorList>
            <consortium name="DOE Joint Genome Institute"/>
            <person name="Martino E."/>
            <person name="Morin E."/>
            <person name="Grelet G."/>
            <person name="Kuo A."/>
            <person name="Kohler A."/>
            <person name="Daghino S."/>
            <person name="Barry K."/>
            <person name="Choi C."/>
            <person name="Cichocki N."/>
            <person name="Clum A."/>
            <person name="Copeland A."/>
            <person name="Hainaut M."/>
            <person name="Haridas S."/>
            <person name="Labutti K."/>
            <person name="Lindquist E."/>
            <person name="Lipzen A."/>
            <person name="Khouja H.-R."/>
            <person name="Murat C."/>
            <person name="Ohm R."/>
            <person name="Olson A."/>
            <person name="Spatafora J."/>
            <person name="Veneault-Fourrey C."/>
            <person name="Henrissat B."/>
            <person name="Grigoriev I."/>
            <person name="Martin F."/>
            <person name="Perotto S."/>
        </authorList>
    </citation>
    <scope>NUCLEOTIDE SEQUENCE [LARGE SCALE GENOMIC DNA]</scope>
    <source>
        <strain evidence="1 2">E</strain>
    </source>
</reference>
<protein>
    <submittedName>
        <fullName evidence="1">Uncharacterized protein</fullName>
    </submittedName>
</protein>
<dbReference type="AlphaFoldDB" id="A0A2J6TUY8"/>
<name>A0A2J6TUY8_9HELO</name>
<proteinExistence type="predicted"/>
<accession>A0A2J6TUY8</accession>
<dbReference type="RefSeq" id="XP_024743747.1">
    <property type="nucleotide sequence ID" value="XM_024878217.1"/>
</dbReference>
<dbReference type="EMBL" id="KZ613740">
    <property type="protein sequence ID" value="PMD66843.1"/>
    <property type="molecule type" value="Genomic_DNA"/>
</dbReference>